<evidence type="ECO:0000313" key="3">
    <source>
        <dbReference type="Proteomes" id="UP000297391"/>
    </source>
</evidence>
<accession>A0A4Z0B2S4</accession>
<organism evidence="2 3">
    <name type="scientific">Pseudomonas kairouanensis</name>
    <dbReference type="NCBI Taxonomy" id="2293832"/>
    <lineage>
        <taxon>Bacteria</taxon>
        <taxon>Pseudomonadati</taxon>
        <taxon>Pseudomonadota</taxon>
        <taxon>Gammaproteobacteria</taxon>
        <taxon>Pseudomonadales</taxon>
        <taxon>Pseudomonadaceae</taxon>
        <taxon>Pseudomonas</taxon>
    </lineage>
</organism>
<dbReference type="EMBL" id="QUZU01000001">
    <property type="protein sequence ID" value="TFY92624.1"/>
    <property type="molecule type" value="Genomic_DNA"/>
</dbReference>
<keyword evidence="3" id="KW-1185">Reference proteome</keyword>
<dbReference type="OrthoDB" id="6602106at2"/>
<gene>
    <name evidence="2" type="ORF">DYL59_01295</name>
</gene>
<keyword evidence="1" id="KW-0732">Signal</keyword>
<evidence type="ECO:0000256" key="1">
    <source>
        <dbReference type="SAM" id="SignalP"/>
    </source>
</evidence>
<protein>
    <submittedName>
        <fullName evidence="2">DUF1120 domain-containing protein</fullName>
    </submittedName>
</protein>
<proteinExistence type="predicted"/>
<dbReference type="InterPro" id="IPR010546">
    <property type="entry name" value="DUF1120"/>
</dbReference>
<feature type="signal peptide" evidence="1">
    <location>
        <begin position="1"/>
        <end position="22"/>
    </location>
</feature>
<dbReference type="Proteomes" id="UP000297391">
    <property type="component" value="Unassembled WGS sequence"/>
</dbReference>
<feature type="chain" id="PRO_5021341937" evidence="1">
    <location>
        <begin position="23"/>
        <end position="207"/>
    </location>
</feature>
<reference evidence="2 3" key="1">
    <citation type="journal article" date="2019" name="Syst. Appl. Microbiol.">
        <title>New species of pathogenic Pseudomonas isolated from citrus in Tunisia: Proposal of Pseudomonas kairouanensis sp. nov. and Pseudomonas nabeulensis sp. nov.</title>
        <authorList>
            <person name="Oueslati M."/>
            <person name="Mulet M."/>
            <person name="Gomila M."/>
            <person name="Berge O."/>
            <person name="Hajlaoui M.R."/>
            <person name="Lalucat J."/>
            <person name="Sadfi-Zouaoui N."/>
            <person name="Garcia-Valdes E."/>
        </authorList>
    </citation>
    <scope>NUCLEOTIDE SEQUENCE [LARGE SCALE GENOMIC DNA]</scope>
    <source>
        <strain evidence="2 3">KC12</strain>
    </source>
</reference>
<comment type="caution">
    <text evidence="2">The sequence shown here is derived from an EMBL/GenBank/DDBJ whole genome shotgun (WGS) entry which is preliminary data.</text>
</comment>
<dbReference type="Pfam" id="PF06551">
    <property type="entry name" value="DUF1120"/>
    <property type="match status" value="1"/>
</dbReference>
<dbReference type="RefSeq" id="WP_135287524.1">
    <property type="nucleotide sequence ID" value="NZ_QUZU01000001.1"/>
</dbReference>
<name>A0A4Z0B2S4_9PSED</name>
<evidence type="ECO:0000313" key="2">
    <source>
        <dbReference type="EMBL" id="TFY92624.1"/>
    </source>
</evidence>
<sequence length="207" mass="21217">MSNIRNTLIAALLTTATGTALAASSVDLAVKGSITPSACTPSLSSGGTVDFGKMSAKDLNADKVTRLESDLIQLRISCDAATLFAFKGDDNRKGSVPDGHEGNFGLGLINGNEKLGSYYGVLTSAVADNSPARFIGSQDGGATWFSTGELSDSLITSVANTTSITPIPVQELTGDLKIKALIAPANSLTLTSEVPLDGSVTLTVSYL</sequence>
<dbReference type="AlphaFoldDB" id="A0A4Z0B2S4"/>